<keyword evidence="5" id="KW-1185">Reference proteome</keyword>
<dbReference type="OrthoDB" id="4760524at2759"/>
<keyword evidence="1" id="KW-0677">Repeat</keyword>
<evidence type="ECO:0000259" key="3">
    <source>
        <dbReference type="Pfam" id="PF24883"/>
    </source>
</evidence>
<dbReference type="PANTHER" id="PTHR10039">
    <property type="entry name" value="AMELOGENIN"/>
    <property type="match status" value="1"/>
</dbReference>
<dbReference type="EMBL" id="JACAZI010000011">
    <property type="protein sequence ID" value="KAF7348936.1"/>
    <property type="molecule type" value="Genomic_DNA"/>
</dbReference>
<accession>A0A8H6XYX4</accession>
<evidence type="ECO:0000256" key="1">
    <source>
        <dbReference type="ARBA" id="ARBA00022737"/>
    </source>
</evidence>
<feature type="region of interest" description="Disordered" evidence="2">
    <location>
        <begin position="110"/>
        <end position="154"/>
    </location>
</feature>
<sequence length="507" mass="57274">MNLLMQDRWPQNASIGLLQNSRPEFETGFEGARQRPYDHYSRQRPLPVPNDESLSSGSHSSFDVGMTHQTPGPVLPPSNPSFIHQQPFSRQNPVNFWTGPYPNHHPRVDSDQFTPSSEHHHVPAEGPQTLDDYSRFGGLPHHFPADPLPANGGPSITVNHHREAGLHILHRAVALEALYDSAERFPQPKCHPETRTELLDNLYNWVTDPNSEHPIHWLHGPAGAGKSAIMQSLCRRLEEAGRLGGSFFFKRGHNTCGNAKVLFATLAYQLALHWQKLKDPISRSIETDPSVLGRSMDVQLCNLILETCKLAGGTSPSALLIDGLDECDGHNIQQQILRLIGSAVGKHHLALRILVASRPEPHIRETFREESFQGVVDSTNIEQSFEDIWTYLCDEFSHIHCKHSTMKNIPTPWPSPQILEMLVQRSSGYFVYAATVIKFVDDEYFWPSKQLDTVVQNINPHDSESPFATLDQLYIQILSRVPVQYRPTLCDILILMYYLVLNLALWS</sequence>
<feature type="region of interest" description="Disordered" evidence="2">
    <location>
        <begin position="30"/>
        <end position="68"/>
    </location>
</feature>
<evidence type="ECO:0000313" key="4">
    <source>
        <dbReference type="EMBL" id="KAF7348936.1"/>
    </source>
</evidence>
<dbReference type="InterPro" id="IPR056884">
    <property type="entry name" value="NPHP3-like_N"/>
</dbReference>
<evidence type="ECO:0000313" key="5">
    <source>
        <dbReference type="Proteomes" id="UP000620124"/>
    </source>
</evidence>
<dbReference type="InterPro" id="IPR027417">
    <property type="entry name" value="P-loop_NTPase"/>
</dbReference>
<feature type="compositionally biased region" description="Polar residues" evidence="2">
    <location>
        <begin position="52"/>
        <end position="61"/>
    </location>
</feature>
<feature type="domain" description="Nephrocystin 3-like N-terminal" evidence="3">
    <location>
        <begin position="202"/>
        <end position="358"/>
    </location>
</feature>
<gene>
    <name evidence="4" type="ORF">MVEN_01414000</name>
</gene>
<protein>
    <submittedName>
        <fullName evidence="4">Putative nwd2 protein</fullName>
    </submittedName>
</protein>
<reference evidence="4" key="1">
    <citation type="submission" date="2020-05" db="EMBL/GenBank/DDBJ databases">
        <title>Mycena genomes resolve the evolution of fungal bioluminescence.</title>
        <authorList>
            <person name="Tsai I.J."/>
        </authorList>
    </citation>
    <scope>NUCLEOTIDE SEQUENCE</scope>
    <source>
        <strain evidence="4">CCC161011</strain>
    </source>
</reference>
<comment type="caution">
    <text evidence="4">The sequence shown here is derived from an EMBL/GenBank/DDBJ whole genome shotgun (WGS) entry which is preliminary data.</text>
</comment>
<feature type="compositionally biased region" description="Basic and acidic residues" evidence="2">
    <location>
        <begin position="32"/>
        <end position="41"/>
    </location>
</feature>
<dbReference type="Pfam" id="PF24883">
    <property type="entry name" value="NPHP3_N"/>
    <property type="match status" value="1"/>
</dbReference>
<dbReference type="Proteomes" id="UP000620124">
    <property type="component" value="Unassembled WGS sequence"/>
</dbReference>
<evidence type="ECO:0000256" key="2">
    <source>
        <dbReference type="SAM" id="MobiDB-lite"/>
    </source>
</evidence>
<organism evidence="4 5">
    <name type="scientific">Mycena venus</name>
    <dbReference type="NCBI Taxonomy" id="2733690"/>
    <lineage>
        <taxon>Eukaryota</taxon>
        <taxon>Fungi</taxon>
        <taxon>Dikarya</taxon>
        <taxon>Basidiomycota</taxon>
        <taxon>Agaricomycotina</taxon>
        <taxon>Agaricomycetes</taxon>
        <taxon>Agaricomycetidae</taxon>
        <taxon>Agaricales</taxon>
        <taxon>Marasmiineae</taxon>
        <taxon>Mycenaceae</taxon>
        <taxon>Mycena</taxon>
    </lineage>
</organism>
<name>A0A8H6XYX4_9AGAR</name>
<dbReference type="Gene3D" id="3.40.50.300">
    <property type="entry name" value="P-loop containing nucleotide triphosphate hydrolases"/>
    <property type="match status" value="1"/>
</dbReference>
<proteinExistence type="predicted"/>
<dbReference type="PANTHER" id="PTHR10039:SF14">
    <property type="entry name" value="NACHT DOMAIN-CONTAINING PROTEIN"/>
    <property type="match status" value="1"/>
</dbReference>
<dbReference type="AlphaFoldDB" id="A0A8H6XYX4"/>
<dbReference type="SUPFAM" id="SSF52540">
    <property type="entry name" value="P-loop containing nucleoside triphosphate hydrolases"/>
    <property type="match status" value="1"/>
</dbReference>